<protein>
    <recommendedName>
        <fullName evidence="3">Big-1 domain-containing protein</fullName>
    </recommendedName>
</protein>
<name>A0A1Y2SQN9_9GAMM</name>
<dbReference type="SUPFAM" id="SSF49373">
    <property type="entry name" value="Invasin/intimin cell-adhesion fragments"/>
    <property type="match status" value="1"/>
</dbReference>
<organism evidence="1 2">
    <name type="scientific">Xenorhabdus beddingii</name>
    <dbReference type="NCBI Taxonomy" id="40578"/>
    <lineage>
        <taxon>Bacteria</taxon>
        <taxon>Pseudomonadati</taxon>
        <taxon>Pseudomonadota</taxon>
        <taxon>Gammaproteobacteria</taxon>
        <taxon>Enterobacterales</taxon>
        <taxon>Morganellaceae</taxon>
        <taxon>Xenorhabdus</taxon>
    </lineage>
</organism>
<dbReference type="InterPro" id="IPR008964">
    <property type="entry name" value="Invasin/intimin_cell_adhesion"/>
</dbReference>
<dbReference type="InterPro" id="IPR013783">
    <property type="entry name" value="Ig-like_fold"/>
</dbReference>
<dbReference type="RefSeq" id="WP_086112709.1">
    <property type="nucleotide sequence ID" value="NZ_CAWNHF010000035.1"/>
</dbReference>
<gene>
    <name evidence="1" type="ORF">Xbed_01932</name>
</gene>
<dbReference type="Gene3D" id="2.60.40.10">
    <property type="entry name" value="Immunoglobulins"/>
    <property type="match status" value="1"/>
</dbReference>
<accession>A0A1Y2SQN9</accession>
<evidence type="ECO:0008006" key="3">
    <source>
        <dbReference type="Google" id="ProtNLM"/>
    </source>
</evidence>
<evidence type="ECO:0000313" key="2">
    <source>
        <dbReference type="Proteomes" id="UP000194204"/>
    </source>
</evidence>
<dbReference type="AlphaFoldDB" id="A0A1Y2SQN9"/>
<evidence type="ECO:0000313" key="1">
    <source>
        <dbReference type="EMBL" id="OTA20001.1"/>
    </source>
</evidence>
<sequence length="530" mass="59719">MSINVIFSQSDTTYQERPATNIQFLVREGNINLGNVVLNLECSLGSFIVNGQDIGQTTFQTSTDSSGMCTVLIAGSSAGGDGQLTITLHESGQQIGVQSYHFKAVANYTLNFKVIHDNAMADGVQSNKVRAILTGTGSGANIANRNLKLNVTDSASFEKGSAIKATTVTTDTSGMVSFELYDTNKDGEAVTLTGMLDTDQAVNATTPVHFQLNLDCETSPPSDGIYIRSIFTYSINNQLYLLRQRQCDHLVTVHQLLSGGKMGEQTSTGQKWTHFYDLLFPFVLGKEQYIFGLAKNLINTSQVTYKSYWMIAKLDEKGHKEIIDSGYWDNSYDVGFAYANRGNQFIYLHSKDKSSSGGYPYIIQNIHPNGKIGIITDNGHRDDFYEATFSFSIKEKVYIYGQTRVNNAFFIYELDTYGTIGKLTGSGNYDDYFDCQFSYSFRDEHFRSGQKYSNNQWFISRMNKEGTLERSERSMTHGMWDTIYQYQVPFLIDNEQYFIRQNQSKDHWYIRELGINGDMMDSDTDSNNNH</sequence>
<dbReference type="EMBL" id="MUBK01000013">
    <property type="protein sequence ID" value="OTA20001.1"/>
    <property type="molecule type" value="Genomic_DNA"/>
</dbReference>
<proteinExistence type="predicted"/>
<dbReference type="Proteomes" id="UP000194204">
    <property type="component" value="Unassembled WGS sequence"/>
</dbReference>
<comment type="caution">
    <text evidence="1">The sequence shown here is derived from an EMBL/GenBank/DDBJ whole genome shotgun (WGS) entry which is preliminary data.</text>
</comment>
<dbReference type="OrthoDB" id="6439114at2"/>
<reference evidence="1 2" key="1">
    <citation type="submission" date="2017-01" db="EMBL/GenBank/DDBJ databases">
        <title>Deconstructing symbiosis and pathogenesis requirements using a combined genomic-metabolomic approach.</title>
        <authorList>
            <person name="Tobias N.J."/>
            <person name="Wolff H."/>
            <person name="Djahanschiri B."/>
            <person name="Ebersberger I."/>
            <person name="Bode H.B."/>
        </authorList>
    </citation>
    <scope>NUCLEOTIDE SEQUENCE [LARGE SCALE GENOMIC DNA]</scope>
    <source>
        <strain evidence="1 2">DSM 4764</strain>
    </source>
</reference>
<dbReference type="STRING" id="40578.Xbed_01932"/>
<keyword evidence="2" id="KW-1185">Reference proteome</keyword>